<dbReference type="EMBL" id="LR796139">
    <property type="protein sequence ID" value="CAB4120853.1"/>
    <property type="molecule type" value="Genomic_DNA"/>
</dbReference>
<sequence length="45" mass="5207">MGTDPDNIVTKFWGLFAGIFSTIASFTLYKFKQRTDRDNKMEDSI</sequence>
<protein>
    <submittedName>
        <fullName evidence="2">Uncharacterized protein</fullName>
    </submittedName>
</protein>
<gene>
    <name evidence="2" type="ORF">UFOVP1_1</name>
</gene>
<evidence type="ECO:0000256" key="1">
    <source>
        <dbReference type="SAM" id="Phobius"/>
    </source>
</evidence>
<organism evidence="2">
    <name type="scientific">uncultured Caudovirales phage</name>
    <dbReference type="NCBI Taxonomy" id="2100421"/>
    <lineage>
        <taxon>Viruses</taxon>
        <taxon>Duplodnaviria</taxon>
        <taxon>Heunggongvirae</taxon>
        <taxon>Uroviricota</taxon>
        <taxon>Caudoviricetes</taxon>
        <taxon>Peduoviridae</taxon>
        <taxon>Maltschvirus</taxon>
        <taxon>Maltschvirus maltsch</taxon>
    </lineage>
</organism>
<feature type="transmembrane region" description="Helical" evidence="1">
    <location>
        <begin position="12"/>
        <end position="31"/>
    </location>
</feature>
<name>A0A6J5KHI4_9CAUD</name>
<feature type="non-terminal residue" evidence="2">
    <location>
        <position position="45"/>
    </location>
</feature>
<keyword evidence="1" id="KW-1133">Transmembrane helix</keyword>
<keyword evidence="1" id="KW-0472">Membrane</keyword>
<reference evidence="2" key="1">
    <citation type="submission" date="2020-04" db="EMBL/GenBank/DDBJ databases">
        <authorList>
            <person name="Chiriac C."/>
            <person name="Salcher M."/>
            <person name="Ghai R."/>
            <person name="Kavagutti S V."/>
        </authorList>
    </citation>
    <scope>NUCLEOTIDE SEQUENCE</scope>
</reference>
<evidence type="ECO:0000313" key="2">
    <source>
        <dbReference type="EMBL" id="CAB4120853.1"/>
    </source>
</evidence>
<accession>A0A6J5KHI4</accession>
<proteinExistence type="predicted"/>
<keyword evidence="1" id="KW-0812">Transmembrane</keyword>